<protein>
    <submittedName>
        <fullName evidence="2">Uncharacterized protein</fullName>
    </submittedName>
</protein>
<feature type="compositionally biased region" description="Basic and acidic residues" evidence="1">
    <location>
        <begin position="77"/>
        <end position="92"/>
    </location>
</feature>
<name>A0AAV6NFD4_9ROSI</name>
<evidence type="ECO:0000313" key="2">
    <source>
        <dbReference type="EMBL" id="KAG6595671.1"/>
    </source>
</evidence>
<proteinExistence type="predicted"/>
<feature type="region of interest" description="Disordered" evidence="1">
    <location>
        <begin position="77"/>
        <end position="109"/>
    </location>
</feature>
<evidence type="ECO:0000256" key="1">
    <source>
        <dbReference type="SAM" id="MobiDB-lite"/>
    </source>
</evidence>
<dbReference type="AlphaFoldDB" id="A0AAV6NFD4"/>
<keyword evidence="3" id="KW-1185">Reference proteome</keyword>
<feature type="non-terminal residue" evidence="2">
    <location>
        <position position="1"/>
    </location>
</feature>
<comment type="caution">
    <text evidence="2">The sequence shown here is derived from an EMBL/GenBank/DDBJ whole genome shotgun (WGS) entry which is preliminary data.</text>
</comment>
<gene>
    <name evidence="2" type="ORF">SDJN03_12224</name>
</gene>
<accession>A0AAV6NFD4</accession>
<evidence type="ECO:0000313" key="3">
    <source>
        <dbReference type="Proteomes" id="UP000685013"/>
    </source>
</evidence>
<dbReference type="EMBL" id="JAGKQH010000007">
    <property type="protein sequence ID" value="KAG6595671.1"/>
    <property type="molecule type" value="Genomic_DNA"/>
</dbReference>
<reference evidence="2 3" key="1">
    <citation type="journal article" date="2021" name="Hortic Res">
        <title>The domestication of Cucurbita argyrosperma as revealed by the genome of its wild relative.</title>
        <authorList>
            <person name="Barrera-Redondo J."/>
            <person name="Sanchez-de la Vega G."/>
            <person name="Aguirre-Liguori J.A."/>
            <person name="Castellanos-Morales G."/>
            <person name="Gutierrez-Guerrero Y.T."/>
            <person name="Aguirre-Dugua X."/>
            <person name="Aguirre-Planter E."/>
            <person name="Tenaillon M.I."/>
            <person name="Lira-Saade R."/>
            <person name="Eguiarte L.E."/>
        </authorList>
    </citation>
    <scope>NUCLEOTIDE SEQUENCE [LARGE SCALE GENOMIC DNA]</scope>
    <source>
        <strain evidence="2">JBR-2021</strain>
    </source>
</reference>
<organism evidence="2 3">
    <name type="scientific">Cucurbita argyrosperma subsp. sororia</name>
    <dbReference type="NCBI Taxonomy" id="37648"/>
    <lineage>
        <taxon>Eukaryota</taxon>
        <taxon>Viridiplantae</taxon>
        <taxon>Streptophyta</taxon>
        <taxon>Embryophyta</taxon>
        <taxon>Tracheophyta</taxon>
        <taxon>Spermatophyta</taxon>
        <taxon>Magnoliopsida</taxon>
        <taxon>eudicotyledons</taxon>
        <taxon>Gunneridae</taxon>
        <taxon>Pentapetalae</taxon>
        <taxon>rosids</taxon>
        <taxon>fabids</taxon>
        <taxon>Cucurbitales</taxon>
        <taxon>Cucurbitaceae</taxon>
        <taxon>Cucurbiteae</taxon>
        <taxon>Cucurbita</taxon>
    </lineage>
</organism>
<sequence length="119" mass="11942">MFHSIGYGPGGQEPIQNNLRPDLVLPCRSAVAGATLARVIIGGLLLDGNIDGVSTGVPSTIRFAGISGSGVVPIRETTEKHRKGGGDGREEPGETTLTTGLSAGKGTGGTLLTTGFAAN</sequence>
<dbReference type="Proteomes" id="UP000685013">
    <property type="component" value="Chromosome 7"/>
</dbReference>